<organism evidence="2 3">
    <name type="scientific">Sporormia fimetaria CBS 119925</name>
    <dbReference type="NCBI Taxonomy" id="1340428"/>
    <lineage>
        <taxon>Eukaryota</taxon>
        <taxon>Fungi</taxon>
        <taxon>Dikarya</taxon>
        <taxon>Ascomycota</taxon>
        <taxon>Pezizomycotina</taxon>
        <taxon>Dothideomycetes</taxon>
        <taxon>Pleosporomycetidae</taxon>
        <taxon>Pleosporales</taxon>
        <taxon>Sporormiaceae</taxon>
        <taxon>Sporormia</taxon>
    </lineage>
</organism>
<dbReference type="EMBL" id="MU006595">
    <property type="protein sequence ID" value="KAF2743633.1"/>
    <property type="molecule type" value="Genomic_DNA"/>
</dbReference>
<feature type="signal peptide" evidence="1">
    <location>
        <begin position="1"/>
        <end position="17"/>
    </location>
</feature>
<gene>
    <name evidence="2" type="ORF">M011DRAFT_471177</name>
</gene>
<evidence type="ECO:0000313" key="3">
    <source>
        <dbReference type="Proteomes" id="UP000799440"/>
    </source>
</evidence>
<reference evidence="2" key="1">
    <citation type="journal article" date="2020" name="Stud. Mycol.">
        <title>101 Dothideomycetes genomes: a test case for predicting lifestyles and emergence of pathogens.</title>
        <authorList>
            <person name="Haridas S."/>
            <person name="Albert R."/>
            <person name="Binder M."/>
            <person name="Bloem J."/>
            <person name="Labutti K."/>
            <person name="Salamov A."/>
            <person name="Andreopoulos B."/>
            <person name="Baker S."/>
            <person name="Barry K."/>
            <person name="Bills G."/>
            <person name="Bluhm B."/>
            <person name="Cannon C."/>
            <person name="Castanera R."/>
            <person name="Culley D."/>
            <person name="Daum C."/>
            <person name="Ezra D."/>
            <person name="Gonzalez J."/>
            <person name="Henrissat B."/>
            <person name="Kuo A."/>
            <person name="Liang C."/>
            <person name="Lipzen A."/>
            <person name="Lutzoni F."/>
            <person name="Magnuson J."/>
            <person name="Mondo S."/>
            <person name="Nolan M."/>
            <person name="Ohm R."/>
            <person name="Pangilinan J."/>
            <person name="Park H.-J."/>
            <person name="Ramirez L."/>
            <person name="Alfaro M."/>
            <person name="Sun H."/>
            <person name="Tritt A."/>
            <person name="Yoshinaga Y."/>
            <person name="Zwiers L.-H."/>
            <person name="Turgeon B."/>
            <person name="Goodwin S."/>
            <person name="Spatafora J."/>
            <person name="Crous P."/>
            <person name="Grigoriev I."/>
        </authorList>
    </citation>
    <scope>NUCLEOTIDE SEQUENCE</scope>
    <source>
        <strain evidence="2">CBS 119925</strain>
    </source>
</reference>
<sequence>MKFSALVVLVSASIALASPAVVSLNRATKEVRDADSKTLQVPCIMCPCDKWDECRCIPNGCCCRDS</sequence>
<dbReference type="Proteomes" id="UP000799440">
    <property type="component" value="Unassembled WGS sequence"/>
</dbReference>
<name>A0A6A6V0T6_9PLEO</name>
<keyword evidence="3" id="KW-1185">Reference proteome</keyword>
<evidence type="ECO:0000313" key="2">
    <source>
        <dbReference type="EMBL" id="KAF2743633.1"/>
    </source>
</evidence>
<dbReference type="OrthoDB" id="3775508at2759"/>
<evidence type="ECO:0000256" key="1">
    <source>
        <dbReference type="SAM" id="SignalP"/>
    </source>
</evidence>
<dbReference type="AlphaFoldDB" id="A0A6A6V0T6"/>
<accession>A0A6A6V0T6</accession>
<keyword evidence="1" id="KW-0732">Signal</keyword>
<feature type="chain" id="PRO_5025393585" evidence="1">
    <location>
        <begin position="18"/>
        <end position="66"/>
    </location>
</feature>
<protein>
    <submittedName>
        <fullName evidence="2">Uncharacterized protein</fullName>
    </submittedName>
</protein>
<proteinExistence type="predicted"/>